<feature type="transmembrane region" description="Helical" evidence="1">
    <location>
        <begin position="75"/>
        <end position="107"/>
    </location>
</feature>
<dbReference type="PANTHER" id="PTHR34115">
    <property type="entry name" value="PROTEIN, PUTATIVE-RELATED"/>
    <property type="match status" value="1"/>
</dbReference>
<feature type="transmembrane region" description="Helical" evidence="1">
    <location>
        <begin position="335"/>
        <end position="352"/>
    </location>
</feature>
<accession>A0A498J6Z4</accession>
<dbReference type="InterPro" id="IPR053258">
    <property type="entry name" value="Ca-permeable_cation_channel"/>
</dbReference>
<feature type="transmembrane region" description="Helical" evidence="1">
    <location>
        <begin position="113"/>
        <end position="130"/>
    </location>
</feature>
<keyword evidence="1" id="KW-0812">Transmembrane</keyword>
<comment type="caution">
    <text evidence="2">The sequence shown here is derived from an EMBL/GenBank/DDBJ whole genome shotgun (WGS) entry which is preliminary data.</text>
</comment>
<organism evidence="2 3">
    <name type="scientific">Malus domestica</name>
    <name type="common">Apple</name>
    <name type="synonym">Pyrus malus</name>
    <dbReference type="NCBI Taxonomy" id="3750"/>
    <lineage>
        <taxon>Eukaryota</taxon>
        <taxon>Viridiplantae</taxon>
        <taxon>Streptophyta</taxon>
        <taxon>Embryophyta</taxon>
        <taxon>Tracheophyta</taxon>
        <taxon>Spermatophyta</taxon>
        <taxon>Magnoliopsida</taxon>
        <taxon>eudicotyledons</taxon>
        <taxon>Gunneridae</taxon>
        <taxon>Pentapetalae</taxon>
        <taxon>rosids</taxon>
        <taxon>fabids</taxon>
        <taxon>Rosales</taxon>
        <taxon>Rosaceae</taxon>
        <taxon>Amygdaloideae</taxon>
        <taxon>Maleae</taxon>
        <taxon>Malus</taxon>
    </lineage>
</organism>
<feature type="transmembrane region" description="Helical" evidence="1">
    <location>
        <begin position="33"/>
        <end position="55"/>
    </location>
</feature>
<protein>
    <submittedName>
        <fullName evidence="2">Uncharacterized protein</fullName>
    </submittedName>
</protein>
<sequence length="414" mass="45864">MVALGFYNGITQVYFLSHHYASRALPLNGRARAVVAAFIGALLVYFGSLAVKIVLQAHDHDPEFVQFVDKISLSFGTFALSFELLVIVPAFGISLLCGTFALILLTFILVPDFGWFALACWVICFATIVVKSYPTLKRLYTSTTNATSGFGSLPSKTQIRFLCASILDDPRPRSPFPSENLASFLDNCSDALSLRKLHARIFAHGLGNNIFLGCKLLNCHAKFDLLSDSRWFFDRIVNGNLSLWNAILVGYFESPVNSTKFVRWIAAPLRFGLKSCIELGDLGFGRGIHGDALKSGFSSNGFVGSSLIGLQSRCGFVDDAAKVFDEITERAHRHVKKLLCGTLAVILLALLLYPDFRWFTLACWVVSIAIIVTRSYQTPRRLCIAAIGYVRDKMKELMMRLKGTEEPENQDGMP</sequence>
<name>A0A498J6Z4_MALDO</name>
<dbReference type="Proteomes" id="UP000290289">
    <property type="component" value="Chromosome 9"/>
</dbReference>
<gene>
    <name evidence="2" type="ORF">DVH24_031979</name>
</gene>
<keyword evidence="3" id="KW-1185">Reference proteome</keyword>
<evidence type="ECO:0000313" key="2">
    <source>
        <dbReference type="EMBL" id="RXH89622.1"/>
    </source>
</evidence>
<dbReference type="AlphaFoldDB" id="A0A498J6Z4"/>
<feature type="transmembrane region" description="Helical" evidence="1">
    <location>
        <begin position="358"/>
        <end position="376"/>
    </location>
</feature>
<keyword evidence="1" id="KW-0472">Membrane</keyword>
<evidence type="ECO:0000256" key="1">
    <source>
        <dbReference type="SAM" id="Phobius"/>
    </source>
</evidence>
<keyword evidence="1" id="KW-1133">Transmembrane helix</keyword>
<proteinExistence type="predicted"/>
<reference evidence="2 3" key="1">
    <citation type="submission" date="2018-10" db="EMBL/GenBank/DDBJ databases">
        <title>A high-quality apple genome assembly.</title>
        <authorList>
            <person name="Hu J."/>
        </authorList>
    </citation>
    <scope>NUCLEOTIDE SEQUENCE [LARGE SCALE GENOMIC DNA]</scope>
    <source>
        <strain evidence="3">cv. HFTH1</strain>
        <tissue evidence="2">Young leaf</tissue>
    </source>
</reference>
<dbReference type="EMBL" id="RDQH01000335">
    <property type="protein sequence ID" value="RXH89622.1"/>
    <property type="molecule type" value="Genomic_DNA"/>
</dbReference>
<dbReference type="PANTHER" id="PTHR34115:SF13">
    <property type="entry name" value="RPB1A"/>
    <property type="match status" value="1"/>
</dbReference>
<evidence type="ECO:0000313" key="3">
    <source>
        <dbReference type="Proteomes" id="UP000290289"/>
    </source>
</evidence>